<keyword evidence="4" id="KW-1185">Reference proteome</keyword>
<dbReference type="EMBL" id="BEXD01004061">
    <property type="protein sequence ID" value="GBC06259.1"/>
    <property type="molecule type" value="Genomic_DNA"/>
</dbReference>
<evidence type="ECO:0000259" key="1">
    <source>
        <dbReference type="Pfam" id="PF12937"/>
    </source>
</evidence>
<dbReference type="SUPFAM" id="SSF52047">
    <property type="entry name" value="RNI-like"/>
    <property type="match status" value="1"/>
</dbReference>
<name>A0A2Z6SJP9_9GLOM</name>
<dbReference type="EMBL" id="BLAL01000005">
    <property type="protein sequence ID" value="GES73182.1"/>
    <property type="molecule type" value="Genomic_DNA"/>
</dbReference>
<accession>A0A2Z6SJP9</accession>
<gene>
    <name evidence="3" type="ORF">RCL2_000072200</name>
    <name evidence="2" type="ORF">RclHR1_06710009</name>
</gene>
<dbReference type="AlphaFoldDB" id="A0A2Z6SJP9"/>
<comment type="caution">
    <text evidence="2">The sequence shown here is derived from an EMBL/GenBank/DDBJ whole genome shotgun (WGS) entry which is preliminary data.</text>
</comment>
<proteinExistence type="predicted"/>
<dbReference type="Pfam" id="PF12937">
    <property type="entry name" value="F-box-like"/>
    <property type="match status" value="1"/>
</dbReference>
<dbReference type="SUPFAM" id="SSF81383">
    <property type="entry name" value="F-box domain"/>
    <property type="match status" value="1"/>
</dbReference>
<dbReference type="InterPro" id="IPR036047">
    <property type="entry name" value="F-box-like_dom_sf"/>
</dbReference>
<reference evidence="2 4" key="1">
    <citation type="submission" date="2017-11" db="EMBL/GenBank/DDBJ databases">
        <title>The genome of Rhizophagus clarus HR1 reveals common genetic basis of auxotrophy among arbuscular mycorrhizal fungi.</title>
        <authorList>
            <person name="Kobayashi Y."/>
        </authorList>
    </citation>
    <scope>NUCLEOTIDE SEQUENCE [LARGE SCALE GENOMIC DNA]</scope>
    <source>
        <strain evidence="2 4">HR1</strain>
    </source>
</reference>
<dbReference type="Proteomes" id="UP000247702">
    <property type="component" value="Unassembled WGS sequence"/>
</dbReference>
<dbReference type="OrthoDB" id="2351154at2759"/>
<sequence>MPLSSLPDECFINVLSFLDRNTLHKCLFVNRYFCKLTIPIIWRNPFKWSCTKGFLLINTLLKCLNEDEISSLIPYGINIDHQSPLFEYEKFIRKFDHCNCAINVIEWLKLVPATVDRDLITQKLINVICHMLMRAGSNLKEFVIFLDFGTFDLPTISIFTTYTPGITNLKSLKVEIINDSLTCQITNTIKFLNTIPKVCNGIIKLKIWIFRASSEIITPILDIIKSQPINNISITSIHNMDNISKIIIHSSKFRSKTLKRLTFDRISFKSIDLLLLSKLRFLEYLKFFYCKSFTIKHCDDLSKKEFHLKGLTWLHHFDDHDLFHVIAMINSLCNETLIELYSNVATIETIKIVKKSCPNINYLRVDIRILWYSMVSLICDLKSLRTLDMRVEIGVNQDLLKFLGDYLIFVKNLSFIFDLYSDDLLNCFDYFTSNCKANLKKLSINLHDNNPLRKDFLKCIDNYQKVHNSLKVLEIKQYEFHWSNEEREIVKSLENQGVFLKHLGESY</sequence>
<evidence type="ECO:0000313" key="4">
    <source>
        <dbReference type="Proteomes" id="UP000247702"/>
    </source>
</evidence>
<organism evidence="2 4">
    <name type="scientific">Rhizophagus clarus</name>
    <dbReference type="NCBI Taxonomy" id="94130"/>
    <lineage>
        <taxon>Eukaryota</taxon>
        <taxon>Fungi</taxon>
        <taxon>Fungi incertae sedis</taxon>
        <taxon>Mucoromycota</taxon>
        <taxon>Glomeromycotina</taxon>
        <taxon>Glomeromycetes</taxon>
        <taxon>Glomerales</taxon>
        <taxon>Glomeraceae</taxon>
        <taxon>Rhizophagus</taxon>
    </lineage>
</organism>
<dbReference type="STRING" id="94130.A0A2Z6SJP9"/>
<dbReference type="InterPro" id="IPR001810">
    <property type="entry name" value="F-box_dom"/>
</dbReference>
<evidence type="ECO:0000313" key="3">
    <source>
        <dbReference type="EMBL" id="GES73182.1"/>
    </source>
</evidence>
<reference evidence="3" key="2">
    <citation type="submission" date="2019-10" db="EMBL/GenBank/DDBJ databases">
        <title>Conservation and host-specific expression of non-tandemly repeated heterogenous ribosome RNA gene in arbuscular mycorrhizal fungi.</title>
        <authorList>
            <person name="Maeda T."/>
            <person name="Kobayashi Y."/>
            <person name="Nakagawa T."/>
            <person name="Ezawa T."/>
            <person name="Yamaguchi K."/>
            <person name="Bino T."/>
            <person name="Nishimoto Y."/>
            <person name="Shigenobu S."/>
            <person name="Kawaguchi M."/>
        </authorList>
    </citation>
    <scope>NUCLEOTIDE SEQUENCE</scope>
    <source>
        <strain evidence="3">HR1</strain>
    </source>
</reference>
<dbReference type="Proteomes" id="UP000615446">
    <property type="component" value="Unassembled WGS sequence"/>
</dbReference>
<feature type="domain" description="F-box" evidence="1">
    <location>
        <begin position="3"/>
        <end position="46"/>
    </location>
</feature>
<evidence type="ECO:0000313" key="2">
    <source>
        <dbReference type="EMBL" id="GBC06259.1"/>
    </source>
</evidence>
<protein>
    <recommendedName>
        <fullName evidence="1">F-box domain-containing protein</fullName>
    </recommendedName>
</protein>